<keyword evidence="3" id="KW-1185">Reference proteome</keyword>
<feature type="compositionally biased region" description="Basic and acidic residues" evidence="1">
    <location>
        <begin position="161"/>
        <end position="182"/>
    </location>
</feature>
<feature type="region of interest" description="Disordered" evidence="1">
    <location>
        <begin position="87"/>
        <end position="193"/>
    </location>
</feature>
<evidence type="ECO:0000256" key="1">
    <source>
        <dbReference type="SAM" id="MobiDB-lite"/>
    </source>
</evidence>
<comment type="caution">
    <text evidence="2">The sequence shown here is derived from an EMBL/GenBank/DDBJ whole genome shotgun (WGS) entry which is preliminary data.</text>
</comment>
<feature type="compositionally biased region" description="Polar residues" evidence="1">
    <location>
        <begin position="132"/>
        <end position="142"/>
    </location>
</feature>
<accession>A0A835AYE4</accession>
<feature type="compositionally biased region" description="Low complexity" evidence="1">
    <location>
        <begin position="112"/>
        <end position="121"/>
    </location>
</feature>
<dbReference type="AlphaFoldDB" id="A0A835AYE4"/>
<evidence type="ECO:0000313" key="3">
    <source>
        <dbReference type="Proteomes" id="UP000636709"/>
    </source>
</evidence>
<evidence type="ECO:0000313" key="2">
    <source>
        <dbReference type="EMBL" id="KAF8676286.1"/>
    </source>
</evidence>
<dbReference type="Proteomes" id="UP000636709">
    <property type="component" value="Unassembled WGS sequence"/>
</dbReference>
<name>A0A835AYE4_9POAL</name>
<organism evidence="2 3">
    <name type="scientific">Digitaria exilis</name>
    <dbReference type="NCBI Taxonomy" id="1010633"/>
    <lineage>
        <taxon>Eukaryota</taxon>
        <taxon>Viridiplantae</taxon>
        <taxon>Streptophyta</taxon>
        <taxon>Embryophyta</taxon>
        <taxon>Tracheophyta</taxon>
        <taxon>Spermatophyta</taxon>
        <taxon>Magnoliopsida</taxon>
        <taxon>Liliopsida</taxon>
        <taxon>Poales</taxon>
        <taxon>Poaceae</taxon>
        <taxon>PACMAD clade</taxon>
        <taxon>Panicoideae</taxon>
        <taxon>Panicodae</taxon>
        <taxon>Paniceae</taxon>
        <taxon>Anthephorinae</taxon>
        <taxon>Digitaria</taxon>
    </lineage>
</organism>
<feature type="compositionally biased region" description="Pro residues" evidence="1">
    <location>
        <begin position="92"/>
        <end position="102"/>
    </location>
</feature>
<gene>
    <name evidence="2" type="ORF">HU200_047159</name>
</gene>
<proteinExistence type="predicted"/>
<sequence>MRPLGLFTRCQGTSARFQIGAQRIAVNPASIDGFPWNASPIPLPLPASLASSAIQSGVGMIAAGESLQALAAVAGSDYPGRLWLAGQAAPPGRGPSFPPRPIVSPRRRRSLAPRAPRLFLRGHSTPPGADNGTMQSWSSLSLVASRPGPFRCPAAKRRRRDTGSQREKWKNKDRDRPRKGTEPRTAWTTYGSG</sequence>
<protein>
    <submittedName>
        <fullName evidence="2">Uncharacterized protein</fullName>
    </submittedName>
</protein>
<reference evidence="2" key="1">
    <citation type="submission" date="2020-07" db="EMBL/GenBank/DDBJ databases">
        <title>Genome sequence and genetic diversity analysis of an under-domesticated orphan crop, white fonio (Digitaria exilis).</title>
        <authorList>
            <person name="Bennetzen J.L."/>
            <person name="Chen S."/>
            <person name="Ma X."/>
            <person name="Wang X."/>
            <person name="Yssel A.E.J."/>
            <person name="Chaluvadi S.R."/>
            <person name="Johnson M."/>
            <person name="Gangashetty P."/>
            <person name="Hamidou F."/>
            <person name="Sanogo M.D."/>
            <person name="Zwaenepoel A."/>
            <person name="Wallace J."/>
            <person name="Van De Peer Y."/>
            <person name="Van Deynze A."/>
        </authorList>
    </citation>
    <scope>NUCLEOTIDE SEQUENCE</scope>
    <source>
        <tissue evidence="2">Leaves</tissue>
    </source>
</reference>
<dbReference type="EMBL" id="JACEFO010002174">
    <property type="protein sequence ID" value="KAF8676286.1"/>
    <property type="molecule type" value="Genomic_DNA"/>
</dbReference>